<dbReference type="Proteomes" id="UP001202328">
    <property type="component" value="Unassembled WGS sequence"/>
</dbReference>
<dbReference type="PANTHER" id="PTHR36779:SF1">
    <property type="entry name" value="OS04G0600400 PROTEIN"/>
    <property type="match status" value="1"/>
</dbReference>
<feature type="transmembrane region" description="Helical" evidence="1">
    <location>
        <begin position="31"/>
        <end position="63"/>
    </location>
</feature>
<keyword evidence="3" id="KW-1185">Reference proteome</keyword>
<keyword evidence="1" id="KW-0812">Transmembrane</keyword>
<accession>A0AAD4SDG6</accession>
<name>A0AAD4SDG6_9MAGN</name>
<keyword evidence="1" id="KW-1133">Transmembrane helix</keyword>
<keyword evidence="1" id="KW-0472">Membrane</keyword>
<sequence>MDSNSKEVSQTTTTTTTSQSEKKKNSLCYHIVVLVICFIFFTFLFSLLSFFFIFTAGFVSIFIDNFSIPTTTTTSSLSTQCKIVSTGVDLRSSKVCELGLLNYKAKYVFDPLDKTRFRCRYDYYWATIFKIEYREHSSGEIRSVLVEAPKEALPLDCRPSFGTAWLTKDKFKVNETYNCKYTPGVSDVDIFPDNLFNCQAKDPSTFDMIRSYSSLSMKIIGFWFTSKWSTKRAIQSAVSGIFTGMATSMTVLILVTVLQRLKSRVVKILDARNLHLSVYGVYLKRVCFLVVYFWCVGWLTIQYSKMLGLPDLFGSS</sequence>
<feature type="transmembrane region" description="Helical" evidence="1">
    <location>
        <begin position="237"/>
        <end position="258"/>
    </location>
</feature>
<protein>
    <submittedName>
        <fullName evidence="2">Uncharacterized protein</fullName>
    </submittedName>
</protein>
<dbReference type="AlphaFoldDB" id="A0AAD4SDG6"/>
<evidence type="ECO:0000313" key="3">
    <source>
        <dbReference type="Proteomes" id="UP001202328"/>
    </source>
</evidence>
<dbReference type="EMBL" id="JAJJMB010011750">
    <property type="protein sequence ID" value="KAI3900009.1"/>
    <property type="molecule type" value="Genomic_DNA"/>
</dbReference>
<feature type="transmembrane region" description="Helical" evidence="1">
    <location>
        <begin position="279"/>
        <end position="301"/>
    </location>
</feature>
<organism evidence="2 3">
    <name type="scientific">Papaver atlanticum</name>
    <dbReference type="NCBI Taxonomy" id="357466"/>
    <lineage>
        <taxon>Eukaryota</taxon>
        <taxon>Viridiplantae</taxon>
        <taxon>Streptophyta</taxon>
        <taxon>Embryophyta</taxon>
        <taxon>Tracheophyta</taxon>
        <taxon>Spermatophyta</taxon>
        <taxon>Magnoliopsida</taxon>
        <taxon>Ranunculales</taxon>
        <taxon>Papaveraceae</taxon>
        <taxon>Papaveroideae</taxon>
        <taxon>Papaver</taxon>
    </lineage>
</organism>
<dbReference type="PANTHER" id="PTHR36779">
    <property type="entry name" value="OSJNBA0083N12.13 PROTEIN"/>
    <property type="match status" value="1"/>
</dbReference>
<comment type="caution">
    <text evidence="2">The sequence shown here is derived from an EMBL/GenBank/DDBJ whole genome shotgun (WGS) entry which is preliminary data.</text>
</comment>
<proteinExistence type="predicted"/>
<evidence type="ECO:0000313" key="2">
    <source>
        <dbReference type="EMBL" id="KAI3900009.1"/>
    </source>
</evidence>
<reference evidence="2" key="1">
    <citation type="submission" date="2022-04" db="EMBL/GenBank/DDBJ databases">
        <title>A functionally conserved STORR gene fusion in Papaver species that diverged 16.8 million years ago.</title>
        <authorList>
            <person name="Catania T."/>
        </authorList>
    </citation>
    <scope>NUCLEOTIDE SEQUENCE</scope>
    <source>
        <strain evidence="2">S-188037</strain>
    </source>
</reference>
<gene>
    <name evidence="2" type="ORF">MKW98_000909</name>
</gene>
<evidence type="ECO:0000256" key="1">
    <source>
        <dbReference type="SAM" id="Phobius"/>
    </source>
</evidence>